<dbReference type="AlphaFoldDB" id="A0A514EBM3"/>
<protein>
    <recommendedName>
        <fullName evidence="4">TniQ family protein</fullName>
    </recommendedName>
</protein>
<accession>A0A514EBM3</accession>
<evidence type="ECO:0008006" key="4">
    <source>
        <dbReference type="Google" id="ProtNLM"/>
    </source>
</evidence>
<proteinExistence type="predicted"/>
<feature type="region of interest" description="Disordered" evidence="1">
    <location>
        <begin position="456"/>
        <end position="477"/>
    </location>
</feature>
<evidence type="ECO:0000256" key="1">
    <source>
        <dbReference type="SAM" id="MobiDB-lite"/>
    </source>
</evidence>
<feature type="compositionally biased region" description="Basic residues" evidence="1">
    <location>
        <begin position="460"/>
        <end position="477"/>
    </location>
</feature>
<evidence type="ECO:0000313" key="3">
    <source>
        <dbReference type="Proteomes" id="UP000319349"/>
    </source>
</evidence>
<gene>
    <name evidence="2" type="ORF">E4A48_06695</name>
</gene>
<evidence type="ECO:0000313" key="2">
    <source>
        <dbReference type="EMBL" id="QDI03420.1"/>
    </source>
</evidence>
<organism evidence="2 3">
    <name type="scientific">Xanthomonas cerealis pv. cerealis</name>
    <dbReference type="NCBI Taxonomy" id="152263"/>
    <lineage>
        <taxon>Bacteria</taxon>
        <taxon>Pseudomonadati</taxon>
        <taxon>Pseudomonadota</taxon>
        <taxon>Gammaproteobacteria</taxon>
        <taxon>Lysobacterales</taxon>
        <taxon>Lysobacteraceae</taxon>
        <taxon>Xanthomonas</taxon>
        <taxon>Xanthomonas translucens group</taxon>
        <taxon>Xanthomonas cerealis</taxon>
    </lineage>
</organism>
<dbReference type="RefSeq" id="WP_142742082.1">
    <property type="nucleotide sequence ID" value="NZ_CP038228.1"/>
</dbReference>
<dbReference type="EMBL" id="CP038228">
    <property type="protein sequence ID" value="QDI03420.1"/>
    <property type="molecule type" value="Genomic_DNA"/>
</dbReference>
<sequence length="477" mass="53535">MILTLPSYAHGLVHARLDRQPGISGFGTVLHLARLNHFTGRDFATAFGFGFQYREDLSQVLAFSKARQVRLARVVTGAEDIPEMWLAHAWQPFEGNLWQWLPWRLRICPSCTRSGYHTNLFQMPWIERCPWHDVPLLEQCRRCGTSWAEGFKHTGILLQCQCGLDYVKEKSVLGSALAQEEQRQGMVDAYLAWAQAQRSKAALIGPEESDPEAKLAIAALVAAPASLRPWASMWHRSSCDIHCRELWRRPASQPPERTVRKDAIQYAQSFWPGLPGMAQLPQTLWPILVGVTRELAAGLPDTALTSREREAWSLAPKKHAAVSSSRMELLLLPLQRVVDGLYLDVRVLPRSAYRTLSQLAHRLIDNDPAYAHGASGSHALLATAMSKVLAPAYAAGFTLVAGRYLPALYDHHRLRAGYRSPWLLLDHDVQGALSVRIAWSKRRSWTSIEVADQETPKVRAAAHHAKKSSTRPKRLRG</sequence>
<dbReference type="Proteomes" id="UP000319349">
    <property type="component" value="Chromosome"/>
</dbReference>
<reference evidence="2 3" key="1">
    <citation type="submission" date="2019-03" db="EMBL/GenBank/DDBJ databases">
        <title>Tal1 in Xanthomonas translucens pv. cerealis Contributes to Virulence in Bacterial Leaf Streak of Wheat.</title>
        <authorList>
            <person name="Shah S.M.A."/>
            <person name="Haq F."/>
            <person name="Ma W."/>
            <person name="Xu X."/>
            <person name="Wang S."/>
            <person name="Xu Z."/>
            <person name="Zou L."/>
            <person name="Zhu B."/>
            <person name="Chen G."/>
        </authorList>
    </citation>
    <scope>NUCLEOTIDE SEQUENCE [LARGE SCALE GENOMIC DNA]</scope>
    <source>
        <strain evidence="2 3">01</strain>
    </source>
</reference>
<name>A0A514EBM3_9XANT</name>
<keyword evidence="3" id="KW-1185">Reference proteome</keyword>